<evidence type="ECO:0000313" key="4">
    <source>
        <dbReference type="EMBL" id="MBK1835468.1"/>
    </source>
</evidence>
<organism evidence="4 5">
    <name type="scientific">Roseibacillus ishigakijimensis</name>
    <dbReference type="NCBI Taxonomy" id="454146"/>
    <lineage>
        <taxon>Bacteria</taxon>
        <taxon>Pseudomonadati</taxon>
        <taxon>Verrucomicrobiota</taxon>
        <taxon>Verrucomicrobiia</taxon>
        <taxon>Verrucomicrobiales</taxon>
        <taxon>Verrucomicrobiaceae</taxon>
        <taxon>Roseibacillus</taxon>
    </lineage>
</organism>
<comment type="caution">
    <text evidence="4">The sequence shown here is derived from an EMBL/GenBank/DDBJ whole genome shotgun (WGS) entry which is preliminary data.</text>
</comment>
<dbReference type="Gene3D" id="2.160.20.20">
    <property type="match status" value="1"/>
</dbReference>
<sequence length="1460" mass="147613">MKPTLLLTLLALAQGSLSGQSISINFGAERTEGQPADTNSAVTEEGKLSGALPIAGNLWNNTTGGTGTLSEVIDSTGATVPATVSWSANNTWFTPSTGATATSENGDLTNGYLDDSAPGWTVNIDSPYLLNDIYLITGHNQNTTLMPPLVNGTYYKGDGTGTIPAAGSGDTYPIDLFSTGDTLSESSNYLKIVAQPGVSLSAVRGSTRAALAGLQIANAYEGTLSYWDVNGATAGGGNNDGSWTDSNWSSDASGASATGSWTPGNAAVLAAGNDQNTDLEITVSGTQEVDAIWARDYGAVIDFSLVGGTIDMTGGLALLRADGNTFLYMDTTVLADDLNTSGLVALFQPATITGKVTSNGLLDLVSDQTFPELAGSGDLTIGIGSTLTLGNGNDSSFYGDLNGSGSLDKVGDGRFTLGAGEGDFDGLVTISAGELALAGTRTVDWELAGAGTLVKSDGGTTTLTFAPSHTGAIALEGGTLAYNFTDAAISGKTITAAAGSGLTQTGTSSLTLTNTTLASAETPVTLSATGGELILGNGTTAFAGNVNLGNGNLLVEDGASLTANYLNIGAGGNTSAIINQTGGTITMTAGGNGIRIGHWAGPGREYNLTGGTLDATAMAGNSGDARYINIGWDGEGDMIVGGGTSPALLQVPGIDLDGKGNTASVSASLTIAPNGRVEVGSLGSRNAGTDDTIILSGGTLAATATSTWTSLLEATDGTTSSIEVADGLVATQSDDFFGTGTISKTGAGTLTLDYSEVGSFEGTLAVDEGTLRINGASSGAGLVAVNAGGDLAAGTTSTPGIGEPLEVDFSAGSTSTYRVGGATSDFLSIFDNNGFTISGAHEVQIQPQRGLTVGETFSIIGYDGSIQGLGFSALSVSSSNPHYSYSLVDNSAASTVDVTVDSFTEITWTGGVNDIWDNNTTMNFDDGAGSNFYDSDVVNFNDLGAEETVTISGSIAPAVVKLNNTSATSYTFQGDPISGSGNIVKTGDGSVTFLNDNTLTGTVEVQAGTLQLGNGGTTGSFANANAITVAEGAQLIIDRSDDLTTTSPFTGGGLVIKEGNNVWTPGARNSTDFTINGGTLFVRSGGWATPFATDRTITINTGATLNTAVHSLGGLGGGGIPGEVHLNGGTWFFQNEQYANGFRMTGGLTTGPSEIRTTGGNPWIFEESAAGSTMAARINMVGNKTFQVADGAAETDLLVTGNITNNGTLTKAGPGLMVQSGGTVSGGVGFNVLEGTLRLMGTNTHTGDHAVGDDAVLELTTPSLDDESSLSIGELGEVKLDFEGTDTIAQLTINGENMAAGSYGASGSGADNIDDNHFSGTGILLVSPQDDYVVWGAAQGWTFGEAGTARGEDFDGDGFSNELEYTFGLDPVVASTSPIVEPLSADGLTFSYTRRNPALTGLSFVAMTSTDLEEFTPDTGAVETVLSTEGAVETVQVTLSLTDEPKLFARIVASLPVVAE</sequence>
<dbReference type="InterPro" id="IPR011050">
    <property type="entry name" value="Pectin_lyase_fold/virulence"/>
</dbReference>
<evidence type="ECO:0000313" key="5">
    <source>
        <dbReference type="Proteomes" id="UP000604083"/>
    </source>
</evidence>
<keyword evidence="1 3" id="KW-0732">Signal</keyword>
<protein>
    <submittedName>
        <fullName evidence="4">Autotransporter-associated beta strand repeat-containing protein</fullName>
    </submittedName>
</protein>
<dbReference type="Pfam" id="PF12951">
    <property type="entry name" value="PATR"/>
    <property type="match status" value="4"/>
</dbReference>
<gene>
    <name evidence="4" type="ORF">JIN78_15465</name>
</gene>
<evidence type="ECO:0000256" key="3">
    <source>
        <dbReference type="SAM" id="SignalP"/>
    </source>
</evidence>
<reference evidence="4" key="1">
    <citation type="submission" date="2021-01" db="EMBL/GenBank/DDBJ databases">
        <title>Modified the classification status of verrucomicrobia.</title>
        <authorList>
            <person name="Feng X."/>
        </authorList>
    </citation>
    <scope>NUCLEOTIDE SEQUENCE</scope>
    <source>
        <strain evidence="4">KCTC 12986</strain>
    </source>
</reference>
<feature type="compositionally biased region" description="Low complexity" evidence="2">
    <location>
        <begin position="248"/>
        <end position="259"/>
    </location>
</feature>
<evidence type="ECO:0000256" key="2">
    <source>
        <dbReference type="SAM" id="MobiDB-lite"/>
    </source>
</evidence>
<feature type="chain" id="PRO_5036863091" evidence="3">
    <location>
        <begin position="19"/>
        <end position="1460"/>
    </location>
</feature>
<accession>A0A934RU49</accession>
<proteinExistence type="predicted"/>
<feature type="signal peptide" evidence="3">
    <location>
        <begin position="1"/>
        <end position="18"/>
    </location>
</feature>
<feature type="region of interest" description="Disordered" evidence="2">
    <location>
        <begin position="238"/>
        <end position="259"/>
    </location>
</feature>
<dbReference type="NCBIfam" id="TIGR02601">
    <property type="entry name" value="autotrns_rpt"/>
    <property type="match status" value="1"/>
</dbReference>
<dbReference type="SUPFAM" id="SSF51126">
    <property type="entry name" value="Pectin lyase-like"/>
    <property type="match status" value="2"/>
</dbReference>
<dbReference type="InterPro" id="IPR012332">
    <property type="entry name" value="Autotransporter_pectin_lyase_C"/>
</dbReference>
<dbReference type="RefSeq" id="WP_200392903.1">
    <property type="nucleotide sequence ID" value="NZ_JAENIO010000055.1"/>
</dbReference>
<dbReference type="Proteomes" id="UP000604083">
    <property type="component" value="Unassembled WGS sequence"/>
</dbReference>
<name>A0A934RU49_9BACT</name>
<evidence type="ECO:0000256" key="1">
    <source>
        <dbReference type="ARBA" id="ARBA00022729"/>
    </source>
</evidence>
<dbReference type="EMBL" id="JAENIO010000055">
    <property type="protein sequence ID" value="MBK1835468.1"/>
    <property type="molecule type" value="Genomic_DNA"/>
</dbReference>
<keyword evidence="5" id="KW-1185">Reference proteome</keyword>
<dbReference type="InterPro" id="IPR013425">
    <property type="entry name" value="Autotrns_rpt"/>
</dbReference>